<reference evidence="2" key="1">
    <citation type="journal article" date="2019" name="Int. J. Syst. Evol. Microbiol.">
        <title>The Global Catalogue of Microorganisms (GCM) 10K type strain sequencing project: providing services to taxonomists for standard genome sequencing and annotation.</title>
        <authorList>
            <consortium name="The Broad Institute Genomics Platform"/>
            <consortium name="The Broad Institute Genome Sequencing Center for Infectious Disease"/>
            <person name="Wu L."/>
            <person name="Ma J."/>
        </authorList>
    </citation>
    <scope>NUCLEOTIDE SEQUENCE [LARGE SCALE GENOMIC DNA]</scope>
    <source>
        <strain evidence="2">KCTC 22814</strain>
    </source>
</reference>
<evidence type="ECO:0000313" key="1">
    <source>
        <dbReference type="EMBL" id="MFD2968669.1"/>
    </source>
</evidence>
<evidence type="ECO:0000313" key="2">
    <source>
        <dbReference type="Proteomes" id="UP001597525"/>
    </source>
</evidence>
<dbReference type="RefSeq" id="WP_320185334.1">
    <property type="nucleotide sequence ID" value="NZ_CP138332.1"/>
</dbReference>
<evidence type="ECO:0008006" key="3">
    <source>
        <dbReference type="Google" id="ProtNLM"/>
    </source>
</evidence>
<proteinExistence type="predicted"/>
<dbReference type="EMBL" id="JBHUPB010000009">
    <property type="protein sequence ID" value="MFD2968669.1"/>
    <property type="molecule type" value="Genomic_DNA"/>
</dbReference>
<comment type="caution">
    <text evidence="1">The sequence shown here is derived from an EMBL/GenBank/DDBJ whole genome shotgun (WGS) entry which is preliminary data.</text>
</comment>
<sequence>MEKRYFTTIMLLFFSLLGGAYAQNKIFEFSDELCSYRGYYDAEKYSASQLRDSYALFQTGHYIDDSGTGEELKMRYDSAIETLNNLQPVNNDYFKRLKVDVLNYVKQTYALKIVQKNAKQQPAALVTAVEEGSRAHYYGTALHAGGEVLMKAYLELVRDQMKENAWPESLWDNYQESLKQPNKEDLAFDYVLVYGWWNNANRLVAHIDYDGTQMEKFMALFVKVDTLDCDEP</sequence>
<dbReference type="Proteomes" id="UP001597525">
    <property type="component" value="Unassembled WGS sequence"/>
</dbReference>
<name>A0ABW6BK68_9SPHI</name>
<accession>A0ABW6BK68</accession>
<gene>
    <name evidence="1" type="ORF">ACFS7Y_14810</name>
</gene>
<protein>
    <recommendedName>
        <fullName evidence="3">DUF4919 domain-containing protein</fullName>
    </recommendedName>
</protein>
<organism evidence="1 2">
    <name type="scientific">Sphingobacterium bambusae</name>
    <dbReference type="NCBI Taxonomy" id="662858"/>
    <lineage>
        <taxon>Bacteria</taxon>
        <taxon>Pseudomonadati</taxon>
        <taxon>Bacteroidota</taxon>
        <taxon>Sphingobacteriia</taxon>
        <taxon>Sphingobacteriales</taxon>
        <taxon>Sphingobacteriaceae</taxon>
        <taxon>Sphingobacterium</taxon>
    </lineage>
</organism>
<keyword evidence="2" id="KW-1185">Reference proteome</keyword>